<evidence type="ECO:0000256" key="2">
    <source>
        <dbReference type="ARBA" id="ARBA00022525"/>
    </source>
</evidence>
<dbReference type="SMART" id="SM00110">
    <property type="entry name" value="C1Q"/>
    <property type="match status" value="1"/>
</dbReference>
<evidence type="ECO:0000313" key="5">
    <source>
        <dbReference type="EMBL" id="CAC5372270.1"/>
    </source>
</evidence>
<dbReference type="GO" id="GO:0005581">
    <property type="term" value="C:collagen trimer"/>
    <property type="evidence" value="ECO:0007669"/>
    <property type="project" value="UniProtKB-KW"/>
</dbReference>
<dbReference type="AlphaFoldDB" id="A0A6J8AQ97"/>
<evidence type="ECO:0000256" key="3">
    <source>
        <dbReference type="SAM" id="Phobius"/>
    </source>
</evidence>
<dbReference type="Pfam" id="PF00386">
    <property type="entry name" value="C1q"/>
    <property type="match status" value="1"/>
</dbReference>
<comment type="subcellular location">
    <subcellularLocation>
        <location evidence="1">Secreted</location>
    </subcellularLocation>
</comment>
<gene>
    <name evidence="5" type="ORF">MCOR_10420</name>
</gene>
<keyword evidence="6" id="KW-1185">Reference proteome</keyword>
<dbReference type="SUPFAM" id="SSF49842">
    <property type="entry name" value="TNF-like"/>
    <property type="match status" value="1"/>
</dbReference>
<dbReference type="InterPro" id="IPR050392">
    <property type="entry name" value="Collagen/C1q_domain"/>
</dbReference>
<proteinExistence type="predicted"/>
<dbReference type="OrthoDB" id="6117751at2759"/>
<dbReference type="InterPro" id="IPR008983">
    <property type="entry name" value="Tumour_necrosis_fac-like_dom"/>
</dbReference>
<keyword evidence="3" id="KW-0472">Membrane</keyword>
<dbReference type="PROSITE" id="PS50871">
    <property type="entry name" value="C1Q"/>
    <property type="match status" value="1"/>
</dbReference>
<dbReference type="EMBL" id="CACVKT020001843">
    <property type="protein sequence ID" value="CAC5372270.1"/>
    <property type="molecule type" value="Genomic_DNA"/>
</dbReference>
<evidence type="ECO:0000259" key="4">
    <source>
        <dbReference type="PROSITE" id="PS50871"/>
    </source>
</evidence>
<evidence type="ECO:0000313" key="6">
    <source>
        <dbReference type="Proteomes" id="UP000507470"/>
    </source>
</evidence>
<sequence length="316" mass="36403">MCESVVWLLFGLVIAFISFVHVEYKVNTVKDELEKVYINKINAVKDEMNDIEGRFIKDVNKVEDDMKLLMLEMKKEFTNNLNAVKDKTKETVSQFHQEVTILRRNIQVFSIEADKKITGIEILIDEKENIYKKEMSDVREEMFITLMKNDISLSTMRAEFKLSLQKTNNRCMNSINRMKTEIRPAFSATFTNERAIPLTHGEILKFDNVHLNIGEGYDPATGYFTVPKAGIYFVSSTIRSIENKHIHAFLWKNSEKLVLAYGRNWNTGSFCFPIDLQKGDLLFVKHDDGLYIVNEEVHGGSASFFAATFINNLHSG</sequence>
<keyword evidence="3" id="KW-1133">Transmembrane helix</keyword>
<accession>A0A6J8AQ97</accession>
<dbReference type="Gene3D" id="2.60.120.40">
    <property type="match status" value="1"/>
</dbReference>
<dbReference type="InterPro" id="IPR001073">
    <property type="entry name" value="C1q_dom"/>
</dbReference>
<keyword evidence="3" id="KW-0812">Transmembrane</keyword>
<keyword evidence="2" id="KW-0964">Secreted</keyword>
<name>A0A6J8AQ97_MYTCO</name>
<evidence type="ECO:0000256" key="1">
    <source>
        <dbReference type="ARBA" id="ARBA00004613"/>
    </source>
</evidence>
<dbReference type="PANTHER" id="PTHR15427:SF33">
    <property type="entry name" value="COLLAGEN IV NC1 DOMAIN-CONTAINING PROTEIN"/>
    <property type="match status" value="1"/>
</dbReference>
<feature type="transmembrane region" description="Helical" evidence="3">
    <location>
        <begin position="6"/>
        <end position="24"/>
    </location>
</feature>
<feature type="domain" description="C1q" evidence="4">
    <location>
        <begin position="179"/>
        <end position="315"/>
    </location>
</feature>
<protein>
    <submittedName>
        <fullName evidence="5">C1QL</fullName>
    </submittedName>
</protein>
<dbReference type="PANTHER" id="PTHR15427">
    <property type="entry name" value="EMILIN ELASTIN MICROFIBRIL INTERFACE-LOCATED PROTEIN ELASTIN MICROFIBRIL INTERFACER"/>
    <property type="match status" value="1"/>
</dbReference>
<dbReference type="Proteomes" id="UP000507470">
    <property type="component" value="Unassembled WGS sequence"/>
</dbReference>
<organism evidence="5 6">
    <name type="scientific">Mytilus coruscus</name>
    <name type="common">Sea mussel</name>
    <dbReference type="NCBI Taxonomy" id="42192"/>
    <lineage>
        <taxon>Eukaryota</taxon>
        <taxon>Metazoa</taxon>
        <taxon>Spiralia</taxon>
        <taxon>Lophotrochozoa</taxon>
        <taxon>Mollusca</taxon>
        <taxon>Bivalvia</taxon>
        <taxon>Autobranchia</taxon>
        <taxon>Pteriomorphia</taxon>
        <taxon>Mytilida</taxon>
        <taxon>Mytiloidea</taxon>
        <taxon>Mytilidae</taxon>
        <taxon>Mytilinae</taxon>
        <taxon>Mytilus</taxon>
    </lineage>
</organism>
<reference evidence="5 6" key="1">
    <citation type="submission" date="2020-06" db="EMBL/GenBank/DDBJ databases">
        <authorList>
            <person name="Li R."/>
            <person name="Bekaert M."/>
        </authorList>
    </citation>
    <scope>NUCLEOTIDE SEQUENCE [LARGE SCALE GENOMIC DNA]</scope>
    <source>
        <strain evidence="6">wild</strain>
    </source>
</reference>